<accession>A0A7C8N370</accession>
<organism evidence="2 3">
    <name type="scientific">Orbilia oligospora</name>
    <name type="common">Nematode-trapping fungus</name>
    <name type="synonym">Arthrobotrys oligospora</name>
    <dbReference type="NCBI Taxonomy" id="2813651"/>
    <lineage>
        <taxon>Eukaryota</taxon>
        <taxon>Fungi</taxon>
        <taxon>Dikarya</taxon>
        <taxon>Ascomycota</taxon>
        <taxon>Pezizomycotina</taxon>
        <taxon>Orbiliomycetes</taxon>
        <taxon>Orbiliales</taxon>
        <taxon>Orbiliaceae</taxon>
        <taxon>Orbilia</taxon>
    </lineage>
</organism>
<proteinExistence type="predicted"/>
<feature type="compositionally biased region" description="Basic residues" evidence="1">
    <location>
        <begin position="188"/>
        <end position="198"/>
    </location>
</feature>
<dbReference type="Proteomes" id="UP000475325">
    <property type="component" value="Unassembled WGS sequence"/>
</dbReference>
<gene>
    <name evidence="2" type="ORF">TWF102_000771</name>
</gene>
<reference evidence="2 3" key="1">
    <citation type="submission" date="2019-06" db="EMBL/GenBank/DDBJ databases">
        <authorList>
            <person name="Palmer J.M."/>
        </authorList>
    </citation>
    <scope>NUCLEOTIDE SEQUENCE [LARGE SCALE GENOMIC DNA]</scope>
    <source>
        <strain evidence="2 3">TWF102</strain>
    </source>
</reference>
<evidence type="ECO:0000313" key="3">
    <source>
        <dbReference type="Proteomes" id="UP000475325"/>
    </source>
</evidence>
<name>A0A7C8N370_ORBOL</name>
<protein>
    <submittedName>
        <fullName evidence="2">Uncharacterized protein</fullName>
    </submittedName>
</protein>
<dbReference type="AlphaFoldDB" id="A0A7C8N370"/>
<evidence type="ECO:0000256" key="1">
    <source>
        <dbReference type="SAM" id="MobiDB-lite"/>
    </source>
</evidence>
<dbReference type="EMBL" id="WIQW01000109">
    <property type="protein sequence ID" value="KAF3083141.1"/>
    <property type="molecule type" value="Genomic_DNA"/>
</dbReference>
<feature type="region of interest" description="Disordered" evidence="1">
    <location>
        <begin position="178"/>
        <end position="201"/>
    </location>
</feature>
<sequence length="239" mass="26310">MSLLCSDCALMAGGVPCPGCFSIHTSFRVQSEQIVPGQNLTDSRQGQDLEAPNKSFVPRYIGDIDNGQFSKNSVTDPAKGIAAPSPLENNQIHGPNKELAVQCLSKVPVDAEPKASREPYNHTIATKGFMKRAPVISPVKYTRYERYCRPIMPKVKRLTVGLFTANCNFPDCSAKFSSPSEPSATGALRKHQRQQHSKWVKEVTRRDAVTLAWKETTNSGKFLSGKELVEPKDVSETSK</sequence>
<comment type="caution">
    <text evidence="2">The sequence shown here is derived from an EMBL/GenBank/DDBJ whole genome shotgun (WGS) entry which is preliminary data.</text>
</comment>
<evidence type="ECO:0000313" key="2">
    <source>
        <dbReference type="EMBL" id="KAF3083141.1"/>
    </source>
</evidence>